<dbReference type="InterPro" id="IPR000014">
    <property type="entry name" value="PAS"/>
</dbReference>
<dbReference type="InterPro" id="IPR002197">
    <property type="entry name" value="HTH_Fis"/>
</dbReference>
<dbReference type="PROSITE" id="PS00688">
    <property type="entry name" value="SIGMA54_INTERACT_3"/>
    <property type="match status" value="1"/>
</dbReference>
<evidence type="ECO:0000259" key="7">
    <source>
        <dbReference type="PROSITE" id="PS50045"/>
    </source>
</evidence>
<dbReference type="SUPFAM" id="SSF46689">
    <property type="entry name" value="Homeodomain-like"/>
    <property type="match status" value="1"/>
</dbReference>
<dbReference type="CDD" id="cd02205">
    <property type="entry name" value="CBS_pair_SF"/>
    <property type="match status" value="1"/>
</dbReference>
<dbReference type="InterPro" id="IPR013767">
    <property type="entry name" value="PAS_fold"/>
</dbReference>
<feature type="domain" description="CBS" evidence="9">
    <location>
        <begin position="7"/>
        <end position="63"/>
    </location>
</feature>
<dbReference type="InterPro" id="IPR000644">
    <property type="entry name" value="CBS_dom"/>
</dbReference>
<dbReference type="Gene3D" id="3.40.50.300">
    <property type="entry name" value="P-loop containing nucleotide triphosphate hydrolases"/>
    <property type="match status" value="1"/>
</dbReference>
<organism evidence="10 11">
    <name type="scientific">Neobacillus pocheonensis</name>
    <dbReference type="NCBI Taxonomy" id="363869"/>
    <lineage>
        <taxon>Bacteria</taxon>
        <taxon>Bacillati</taxon>
        <taxon>Bacillota</taxon>
        <taxon>Bacilli</taxon>
        <taxon>Bacillales</taxon>
        <taxon>Bacillaceae</taxon>
        <taxon>Neobacillus</taxon>
    </lineage>
</organism>
<dbReference type="Pfam" id="PF00571">
    <property type="entry name" value="CBS"/>
    <property type="match status" value="1"/>
</dbReference>
<evidence type="ECO:0000256" key="2">
    <source>
        <dbReference type="ARBA" id="ARBA00022840"/>
    </source>
</evidence>
<keyword evidence="11" id="KW-1185">Reference proteome</keyword>
<reference evidence="10 11" key="1">
    <citation type="submission" date="2022-06" db="EMBL/GenBank/DDBJ databases">
        <authorList>
            <person name="Jeon C.O."/>
        </authorList>
    </citation>
    <scope>NUCLEOTIDE SEQUENCE [LARGE SCALE GENOMIC DNA]</scope>
    <source>
        <strain evidence="10 11">KCTC 13943</strain>
    </source>
</reference>
<keyword evidence="3" id="KW-0805">Transcription regulation</keyword>
<dbReference type="SMART" id="SM00382">
    <property type="entry name" value="AAA"/>
    <property type="match status" value="1"/>
</dbReference>
<dbReference type="Gene3D" id="1.10.10.60">
    <property type="entry name" value="Homeodomain-like"/>
    <property type="match status" value="1"/>
</dbReference>
<dbReference type="InterPro" id="IPR025662">
    <property type="entry name" value="Sigma_54_int_dom_ATP-bd_1"/>
</dbReference>
<dbReference type="Gene3D" id="3.30.450.20">
    <property type="entry name" value="PAS domain"/>
    <property type="match status" value="2"/>
</dbReference>
<dbReference type="PRINTS" id="PR01590">
    <property type="entry name" value="HTHFIS"/>
</dbReference>
<keyword evidence="4" id="KW-0804">Transcription</keyword>
<evidence type="ECO:0000313" key="10">
    <source>
        <dbReference type="EMBL" id="MCM2534281.1"/>
    </source>
</evidence>
<feature type="domain" description="Sigma-54 factor interaction" evidence="7">
    <location>
        <begin position="387"/>
        <end position="615"/>
    </location>
</feature>
<dbReference type="SMART" id="SM00091">
    <property type="entry name" value="PAS"/>
    <property type="match status" value="2"/>
</dbReference>
<evidence type="ECO:0000256" key="1">
    <source>
        <dbReference type="ARBA" id="ARBA00022741"/>
    </source>
</evidence>
<dbReference type="InterPro" id="IPR003593">
    <property type="entry name" value="AAA+_ATPase"/>
</dbReference>
<dbReference type="Pfam" id="PF25601">
    <property type="entry name" value="AAA_lid_14"/>
    <property type="match status" value="1"/>
</dbReference>
<dbReference type="Pfam" id="PF13188">
    <property type="entry name" value="PAS_8"/>
    <property type="match status" value="1"/>
</dbReference>
<dbReference type="PANTHER" id="PTHR32071:SF57">
    <property type="entry name" value="C4-DICARBOXYLATE TRANSPORT TRANSCRIPTIONAL REGULATORY PROTEIN DCTD"/>
    <property type="match status" value="1"/>
</dbReference>
<dbReference type="PROSITE" id="PS50112">
    <property type="entry name" value="PAS"/>
    <property type="match status" value="1"/>
</dbReference>
<dbReference type="PROSITE" id="PS50045">
    <property type="entry name" value="SIGMA54_INTERACT_4"/>
    <property type="match status" value="1"/>
</dbReference>
<evidence type="ECO:0000259" key="8">
    <source>
        <dbReference type="PROSITE" id="PS50112"/>
    </source>
</evidence>
<feature type="coiled-coil region" evidence="6">
    <location>
        <begin position="353"/>
        <end position="380"/>
    </location>
</feature>
<dbReference type="InterPro" id="IPR058031">
    <property type="entry name" value="AAA_lid_NorR"/>
</dbReference>
<keyword evidence="1" id="KW-0547">Nucleotide-binding</keyword>
<dbReference type="InterPro" id="IPR025944">
    <property type="entry name" value="Sigma_54_int_dom_CS"/>
</dbReference>
<dbReference type="Pfam" id="PF02954">
    <property type="entry name" value="HTH_8"/>
    <property type="match status" value="1"/>
</dbReference>
<dbReference type="SUPFAM" id="SSF52540">
    <property type="entry name" value="P-loop containing nucleoside triphosphate hydrolases"/>
    <property type="match status" value="1"/>
</dbReference>
<dbReference type="Gene3D" id="3.10.580.10">
    <property type="entry name" value="CBS-domain"/>
    <property type="match status" value="1"/>
</dbReference>
<dbReference type="PANTHER" id="PTHR32071">
    <property type="entry name" value="TRANSCRIPTIONAL REGULATORY PROTEIN"/>
    <property type="match status" value="1"/>
</dbReference>
<dbReference type="Pfam" id="PF00989">
    <property type="entry name" value="PAS"/>
    <property type="match status" value="1"/>
</dbReference>
<dbReference type="PROSITE" id="PS51371">
    <property type="entry name" value="CBS"/>
    <property type="match status" value="1"/>
</dbReference>
<dbReference type="InterPro" id="IPR009057">
    <property type="entry name" value="Homeodomain-like_sf"/>
</dbReference>
<dbReference type="Proteomes" id="UP001523262">
    <property type="component" value="Unassembled WGS sequence"/>
</dbReference>
<dbReference type="SUPFAM" id="SSF54631">
    <property type="entry name" value="CBS-domain pair"/>
    <property type="match status" value="1"/>
</dbReference>
<keyword evidence="5" id="KW-0129">CBS domain</keyword>
<comment type="caution">
    <text evidence="10">The sequence shown here is derived from an EMBL/GenBank/DDBJ whole genome shotgun (WGS) entry which is preliminary data.</text>
</comment>
<gene>
    <name evidence="10" type="ORF">NDK43_20410</name>
</gene>
<keyword evidence="6" id="KW-0175">Coiled coil</keyword>
<dbReference type="EMBL" id="JAMQCR010000002">
    <property type="protein sequence ID" value="MCM2534281.1"/>
    <property type="molecule type" value="Genomic_DNA"/>
</dbReference>
<feature type="domain" description="PAS" evidence="8">
    <location>
        <begin position="247"/>
        <end position="298"/>
    </location>
</feature>
<dbReference type="InterPro" id="IPR035965">
    <property type="entry name" value="PAS-like_dom_sf"/>
</dbReference>
<proteinExistence type="predicted"/>
<accession>A0ABT0WD81</accession>
<dbReference type="InterPro" id="IPR046342">
    <property type="entry name" value="CBS_dom_sf"/>
</dbReference>
<dbReference type="Gene3D" id="1.10.8.60">
    <property type="match status" value="1"/>
</dbReference>
<dbReference type="InterPro" id="IPR027417">
    <property type="entry name" value="P-loop_NTPase"/>
</dbReference>
<protein>
    <submittedName>
        <fullName evidence="10">Sigma 54-interacting transcriptional regulator</fullName>
    </submittedName>
</protein>
<evidence type="ECO:0000256" key="6">
    <source>
        <dbReference type="SAM" id="Coils"/>
    </source>
</evidence>
<dbReference type="PROSITE" id="PS00675">
    <property type="entry name" value="SIGMA54_INTERACT_1"/>
    <property type="match status" value="1"/>
</dbReference>
<dbReference type="NCBIfam" id="TIGR00229">
    <property type="entry name" value="sensory_box"/>
    <property type="match status" value="1"/>
</dbReference>
<dbReference type="InterPro" id="IPR002078">
    <property type="entry name" value="Sigma_54_int"/>
</dbReference>
<name>A0ABT0WD81_9BACI</name>
<dbReference type="CDD" id="cd00130">
    <property type="entry name" value="PAS"/>
    <property type="match status" value="1"/>
</dbReference>
<dbReference type="CDD" id="cd00009">
    <property type="entry name" value="AAA"/>
    <property type="match status" value="1"/>
</dbReference>
<evidence type="ECO:0000256" key="5">
    <source>
        <dbReference type="PROSITE-ProRule" id="PRU00703"/>
    </source>
</evidence>
<evidence type="ECO:0000259" key="9">
    <source>
        <dbReference type="PROSITE" id="PS51371"/>
    </source>
</evidence>
<keyword evidence="2" id="KW-0067">ATP-binding</keyword>
<dbReference type="Pfam" id="PF00158">
    <property type="entry name" value="Sigma54_activat"/>
    <property type="match status" value="1"/>
</dbReference>
<evidence type="ECO:0000256" key="3">
    <source>
        <dbReference type="ARBA" id="ARBA00023015"/>
    </source>
</evidence>
<evidence type="ECO:0000313" key="11">
    <source>
        <dbReference type="Proteomes" id="UP001523262"/>
    </source>
</evidence>
<dbReference type="SUPFAM" id="SSF55785">
    <property type="entry name" value="PYP-like sensor domain (PAS domain)"/>
    <property type="match status" value="1"/>
</dbReference>
<sequence length="718" mass="81929">MLIADLMDNNFSTCTIQNSILDGLKVFSIMKSEIMPIVNNEGVLIGILSRNRLIKALADGYQLTDPIKPLVNYQPVYMYPEYSSDKAYRLSFQHKIGHAPVVNNQMQPVGMLSTSQTIYSYEKTNRLLQSQLRLLFDNLHFGLFAINTEMQIIEINPLAKKILNIPDKFNYHLSELSQYNELIEIIQSIIIDKKVSMKKKLNINGYSIFINSYPIIDQQKLIGAMVIMDDLTNLEEIIRELRFSREWEEKLRSVVELAYDGLILVNNKGDITMVNKGFCELFSVDEKQLIGKSILKEFPELRIEDTLKMEVRVNSVAKIINERQCLITILPIKIKDQLVGAICKITFRGLKQLQDALNKVNKLEEKVNYYQKELNQIKSSKYSFADIIGESERILKVKKEAFAAAQSRSTVLLLGESGTGKELFAHGIHTASAQTGLLIQVNCAAIPGELLESEFFGYAEGAFTGAKKGGKKGKFELAKNGTIFLDEIGDMPMQLQTKLLRVLQEKEFEPIGSHTTIRLDTKVIAATNKNLKELIREGKFREDLYYRLDILQLEIPPLRERIEDIPDIVESIIERLNHSGFYLKGIDHSALSAMLNYTWPGNIRELQNVLERAANLTTDGYINMKNLPDYLVKYQDGKVEYLDSFKEGKYVITESSLPENVHEESSHSLQYREKLNDKERELIISALEQANGNKAKASRILGISRPWLYAKIKKYNLE</sequence>
<evidence type="ECO:0000256" key="4">
    <source>
        <dbReference type="ARBA" id="ARBA00023163"/>
    </source>
</evidence>